<organism evidence="1 2">
    <name type="scientific">Pseudomonas chlororaphis</name>
    <dbReference type="NCBI Taxonomy" id="587753"/>
    <lineage>
        <taxon>Bacteria</taxon>
        <taxon>Pseudomonadati</taxon>
        <taxon>Pseudomonadota</taxon>
        <taxon>Gammaproteobacteria</taxon>
        <taxon>Pseudomonadales</taxon>
        <taxon>Pseudomonadaceae</taxon>
        <taxon>Pseudomonas</taxon>
    </lineage>
</organism>
<dbReference type="EMBL" id="CP027753">
    <property type="protein sequence ID" value="AZE46165.1"/>
    <property type="molecule type" value="Genomic_DNA"/>
</dbReference>
<protein>
    <submittedName>
        <fullName evidence="1">Uncharacterized protein</fullName>
    </submittedName>
</protein>
<proteinExistence type="predicted"/>
<evidence type="ECO:0000313" key="1">
    <source>
        <dbReference type="EMBL" id="AZE46165.1"/>
    </source>
</evidence>
<dbReference type="Proteomes" id="UP000268048">
    <property type="component" value="Chromosome"/>
</dbReference>
<accession>A0A3G7TGI3</accession>
<dbReference type="AlphaFoldDB" id="A0A3G7TGI3"/>
<gene>
    <name evidence="1" type="ORF">C4K04_0463</name>
</gene>
<sequence>MLIMPSDFSAIYLLREPIPDCEYLTPNSFLSLEIQKP</sequence>
<evidence type="ECO:0000313" key="2">
    <source>
        <dbReference type="Proteomes" id="UP000268048"/>
    </source>
</evidence>
<name>A0A3G7TGI3_9PSED</name>
<reference evidence="1 2" key="1">
    <citation type="submission" date="2018-03" db="EMBL/GenBank/DDBJ databases">
        <title>Diversity of phytobeneficial traits revealed by whole-genome analysis of worldwide-isolated phenazine-producing Pseudomonas spp.</title>
        <authorList>
            <person name="Biessy A."/>
            <person name="Novinscak A."/>
            <person name="Blom J."/>
            <person name="Leger G."/>
            <person name="Thomashow L.S."/>
            <person name="Cazorla F.M."/>
            <person name="Josic D."/>
            <person name="Filion M."/>
        </authorList>
    </citation>
    <scope>NUCLEOTIDE SEQUENCE [LARGE SCALE GENOMIC DNA]</scope>
    <source>
        <strain evidence="1 2">B25</strain>
    </source>
</reference>